<feature type="region of interest" description="Disordered" evidence="1">
    <location>
        <begin position="238"/>
        <end position="259"/>
    </location>
</feature>
<protein>
    <submittedName>
        <fullName evidence="3">ThuA domain-containing protein</fullName>
    </submittedName>
</protein>
<evidence type="ECO:0000313" key="4">
    <source>
        <dbReference type="Proteomes" id="UP001164935"/>
    </source>
</evidence>
<dbReference type="KEGG" id="hqn:M0220_03335"/>
<dbReference type="SUPFAM" id="SSF52317">
    <property type="entry name" value="Class I glutamine amidotransferase-like"/>
    <property type="match status" value="1"/>
</dbReference>
<dbReference type="PIRSF" id="PIRSF030013">
    <property type="entry name" value="ThuA"/>
    <property type="match status" value="1"/>
</dbReference>
<dbReference type="AlphaFoldDB" id="A0AA46YR83"/>
<dbReference type="InterPro" id="IPR029010">
    <property type="entry name" value="ThuA-like"/>
</dbReference>
<sequence length="259" mass="28882">MSINVTVWGENVHEQTNDVVARIYPKGMHQCIAEGLNEAEGINASAVTLQDPEQGLSEATLESTDVLLWWGHAAHGDVLEETVDRVQKRVLQGMGLIVLHSGHYSKIFKRLMGTTCSLKWREAGERERLWVVNPGHPIVQGLGDYIELPHTEMYGEPFAVPNPDEVIFISAFEGGEVFRSGLTYKRGNGKIFYFRPGHETYPIYYDAQVKTVLKNAVTWARPEGSLWVDSCPNVPADQAPNPVEIKGESLHKPGEEGFK</sequence>
<organism evidence="3 4">
    <name type="scientific">Halomonas qinghailakensis</name>
    <dbReference type="NCBI Taxonomy" id="2937790"/>
    <lineage>
        <taxon>Bacteria</taxon>
        <taxon>Pseudomonadati</taxon>
        <taxon>Pseudomonadota</taxon>
        <taxon>Gammaproteobacteria</taxon>
        <taxon>Oceanospirillales</taxon>
        <taxon>Halomonadaceae</taxon>
        <taxon>Halomonas</taxon>
    </lineage>
</organism>
<name>A0AA46YR83_9GAMM</name>
<dbReference type="Gene3D" id="3.40.50.880">
    <property type="match status" value="1"/>
</dbReference>
<dbReference type="InterPro" id="IPR009381">
    <property type="entry name" value="Trehalose_catabolism_ThuA_prok"/>
</dbReference>
<dbReference type="Pfam" id="PF06283">
    <property type="entry name" value="ThuA"/>
    <property type="match status" value="1"/>
</dbReference>
<gene>
    <name evidence="3" type="ORF">M0220_03335</name>
</gene>
<accession>A0AA46YR83</accession>
<keyword evidence="4" id="KW-1185">Reference proteome</keyword>
<dbReference type="EMBL" id="CP096973">
    <property type="protein sequence ID" value="UYO75200.1"/>
    <property type="molecule type" value="Genomic_DNA"/>
</dbReference>
<feature type="domain" description="ThuA-like" evidence="2">
    <location>
        <begin position="4"/>
        <end position="220"/>
    </location>
</feature>
<feature type="compositionally biased region" description="Basic and acidic residues" evidence="1">
    <location>
        <begin position="245"/>
        <end position="259"/>
    </location>
</feature>
<evidence type="ECO:0000259" key="2">
    <source>
        <dbReference type="Pfam" id="PF06283"/>
    </source>
</evidence>
<evidence type="ECO:0000313" key="3">
    <source>
        <dbReference type="EMBL" id="UYO75200.1"/>
    </source>
</evidence>
<evidence type="ECO:0000256" key="1">
    <source>
        <dbReference type="SAM" id="MobiDB-lite"/>
    </source>
</evidence>
<dbReference type="InterPro" id="IPR029062">
    <property type="entry name" value="Class_I_gatase-like"/>
</dbReference>
<proteinExistence type="predicted"/>
<reference evidence="3" key="1">
    <citation type="submission" date="2022-05" db="EMBL/GenBank/DDBJ databases">
        <title>Complete sequence of a novel PHA-producing Halomonas strain.</title>
        <authorList>
            <person name="Zheng Z."/>
        </authorList>
    </citation>
    <scope>NUCLEOTIDE SEQUENCE</scope>
    <source>
        <strain evidence="3">ZZQ-149</strain>
    </source>
</reference>
<dbReference type="RefSeq" id="WP_030069956.1">
    <property type="nucleotide sequence ID" value="NZ_CP096973.1"/>
</dbReference>
<dbReference type="Proteomes" id="UP001164935">
    <property type="component" value="Chromosome"/>
</dbReference>